<proteinExistence type="predicted"/>
<organism evidence="2">
    <name type="scientific">bioreactor metagenome</name>
    <dbReference type="NCBI Taxonomy" id="1076179"/>
    <lineage>
        <taxon>unclassified sequences</taxon>
        <taxon>metagenomes</taxon>
        <taxon>ecological metagenomes</taxon>
    </lineage>
</organism>
<protein>
    <recommendedName>
        <fullName evidence="1">SHOCT-like domain-containing protein</fullName>
    </recommendedName>
</protein>
<evidence type="ECO:0000313" key="2">
    <source>
        <dbReference type="EMBL" id="MPM47746.1"/>
    </source>
</evidence>
<feature type="domain" description="SHOCT-like" evidence="1">
    <location>
        <begin position="1"/>
        <end position="50"/>
    </location>
</feature>
<dbReference type="EMBL" id="VSSQ01011801">
    <property type="protein sequence ID" value="MPM47746.1"/>
    <property type="molecule type" value="Genomic_DNA"/>
</dbReference>
<sequence>MTEAQMKKEIMYQVSAAPFKKMLENKVISFEDYSKIDTILRQKYCPIFVECIVAE</sequence>
<evidence type="ECO:0000259" key="1">
    <source>
        <dbReference type="Pfam" id="PF20612"/>
    </source>
</evidence>
<comment type="caution">
    <text evidence="2">The sequence shown here is derived from an EMBL/GenBank/DDBJ whole genome shotgun (WGS) entry which is preliminary data.</text>
</comment>
<accession>A0A645A489</accession>
<gene>
    <name evidence="2" type="ORF">SDC9_94460</name>
</gene>
<dbReference type="InterPro" id="IPR046749">
    <property type="entry name" value="SHOCT_2"/>
</dbReference>
<dbReference type="AlphaFoldDB" id="A0A645A489"/>
<reference evidence="2" key="1">
    <citation type="submission" date="2019-08" db="EMBL/GenBank/DDBJ databases">
        <authorList>
            <person name="Kucharzyk K."/>
            <person name="Murdoch R.W."/>
            <person name="Higgins S."/>
            <person name="Loffler F."/>
        </authorList>
    </citation>
    <scope>NUCLEOTIDE SEQUENCE</scope>
</reference>
<name>A0A645A489_9ZZZZ</name>
<dbReference type="Pfam" id="PF20612">
    <property type="entry name" value="SHOCT_2"/>
    <property type="match status" value="1"/>
</dbReference>